<dbReference type="InParanoid" id="A0A7R8UQA5"/>
<dbReference type="AlphaFoldDB" id="A0A7R8UQA5"/>
<gene>
    <name evidence="2" type="ORF">HERILL_LOCUS7541</name>
</gene>
<protein>
    <submittedName>
        <fullName evidence="2">Uncharacterized protein</fullName>
    </submittedName>
</protein>
<evidence type="ECO:0000313" key="3">
    <source>
        <dbReference type="Proteomes" id="UP000594454"/>
    </source>
</evidence>
<feature type="region of interest" description="Disordered" evidence="1">
    <location>
        <begin position="129"/>
        <end position="183"/>
    </location>
</feature>
<name>A0A7R8UQA5_HERIL</name>
<dbReference type="Proteomes" id="UP000594454">
    <property type="component" value="Chromosome 3"/>
</dbReference>
<evidence type="ECO:0000313" key="2">
    <source>
        <dbReference type="EMBL" id="CAD7084658.1"/>
    </source>
</evidence>
<feature type="compositionally biased region" description="Basic and acidic residues" evidence="1">
    <location>
        <begin position="161"/>
        <end position="177"/>
    </location>
</feature>
<accession>A0A7R8UQA5</accession>
<feature type="compositionally biased region" description="Polar residues" evidence="1">
    <location>
        <begin position="142"/>
        <end position="160"/>
    </location>
</feature>
<sequence>MMYAGKHHDWKNSHVDVTFDLHHVLLVADECLNLAVMPKNIKAGFKASGVFPFNRYAFTDVDFVAVQSSGKNRSDNENEHQDTQRRVVVLSSCDGIVNEEVLTSEVASTSGILFTSLYDSLKAVGPVKQATPAKKSNRSRKPMQTSILTSPEVVSNLQQRADNRRPTEAQKQKDDTRANSAKQKKIVLQLLQRRISKSHQ</sequence>
<dbReference type="EMBL" id="LR899011">
    <property type="protein sequence ID" value="CAD7084658.1"/>
    <property type="molecule type" value="Genomic_DNA"/>
</dbReference>
<proteinExistence type="predicted"/>
<evidence type="ECO:0000256" key="1">
    <source>
        <dbReference type="SAM" id="MobiDB-lite"/>
    </source>
</evidence>
<organism evidence="2 3">
    <name type="scientific">Hermetia illucens</name>
    <name type="common">Black soldier fly</name>
    <dbReference type="NCBI Taxonomy" id="343691"/>
    <lineage>
        <taxon>Eukaryota</taxon>
        <taxon>Metazoa</taxon>
        <taxon>Ecdysozoa</taxon>
        <taxon>Arthropoda</taxon>
        <taxon>Hexapoda</taxon>
        <taxon>Insecta</taxon>
        <taxon>Pterygota</taxon>
        <taxon>Neoptera</taxon>
        <taxon>Endopterygota</taxon>
        <taxon>Diptera</taxon>
        <taxon>Brachycera</taxon>
        <taxon>Stratiomyomorpha</taxon>
        <taxon>Stratiomyidae</taxon>
        <taxon>Hermetiinae</taxon>
        <taxon>Hermetia</taxon>
    </lineage>
</organism>
<keyword evidence="3" id="KW-1185">Reference proteome</keyword>
<reference evidence="2 3" key="1">
    <citation type="submission" date="2020-11" db="EMBL/GenBank/DDBJ databases">
        <authorList>
            <person name="Wallbank WR R."/>
            <person name="Pardo Diaz C."/>
            <person name="Kozak K."/>
            <person name="Martin S."/>
            <person name="Jiggins C."/>
            <person name="Moest M."/>
            <person name="Warren A I."/>
            <person name="Generalovic N T."/>
            <person name="Byers J.R.P. K."/>
            <person name="Montejo-Kovacevich G."/>
            <person name="Yen C E."/>
        </authorList>
    </citation>
    <scope>NUCLEOTIDE SEQUENCE [LARGE SCALE GENOMIC DNA]</scope>
</reference>